<dbReference type="InterPro" id="IPR056798">
    <property type="entry name" value="ADH_Fe_C"/>
</dbReference>
<dbReference type="PROSITE" id="PS00060">
    <property type="entry name" value="ADH_IRON_2"/>
    <property type="match status" value="1"/>
</dbReference>
<evidence type="ECO:0000313" key="6">
    <source>
        <dbReference type="EMBL" id="PSW15776.1"/>
    </source>
</evidence>
<organism evidence="6 7">
    <name type="scientific">Photobacterium rosenbergii</name>
    <dbReference type="NCBI Taxonomy" id="294936"/>
    <lineage>
        <taxon>Bacteria</taxon>
        <taxon>Pseudomonadati</taxon>
        <taxon>Pseudomonadota</taxon>
        <taxon>Gammaproteobacteria</taxon>
        <taxon>Vibrionales</taxon>
        <taxon>Vibrionaceae</taxon>
        <taxon>Photobacterium</taxon>
    </lineage>
</organism>
<evidence type="ECO:0000313" key="7">
    <source>
        <dbReference type="Proteomes" id="UP000241346"/>
    </source>
</evidence>
<dbReference type="Pfam" id="PF00465">
    <property type="entry name" value="Fe-ADH"/>
    <property type="match status" value="1"/>
</dbReference>
<dbReference type="InterPro" id="IPR018211">
    <property type="entry name" value="ADH_Fe_CS"/>
</dbReference>
<dbReference type="PANTHER" id="PTHR43633:SF1">
    <property type="entry name" value="ALCOHOL DEHYDROGENASE YQHD"/>
    <property type="match status" value="1"/>
</dbReference>
<evidence type="ECO:0000259" key="4">
    <source>
        <dbReference type="Pfam" id="PF00465"/>
    </source>
</evidence>
<evidence type="ECO:0000256" key="3">
    <source>
        <dbReference type="ARBA" id="ARBA00023002"/>
    </source>
</evidence>
<dbReference type="OrthoDB" id="9815791at2"/>
<feature type="domain" description="Fe-containing alcohol dehydrogenase-like C-terminal" evidence="5">
    <location>
        <begin position="188"/>
        <end position="358"/>
    </location>
</feature>
<dbReference type="Proteomes" id="UP000241346">
    <property type="component" value="Unassembled WGS sequence"/>
</dbReference>
<dbReference type="Gene3D" id="1.20.1090.10">
    <property type="entry name" value="Dehydroquinate synthase-like - alpha domain"/>
    <property type="match status" value="1"/>
</dbReference>
<evidence type="ECO:0000256" key="1">
    <source>
        <dbReference type="ARBA" id="ARBA00001962"/>
    </source>
</evidence>
<proteinExistence type="inferred from homology"/>
<dbReference type="GO" id="GO:1990002">
    <property type="term" value="F:methylglyoxal reductase (NADPH) (acetol producing) activity"/>
    <property type="evidence" value="ECO:0007669"/>
    <property type="project" value="TreeGrafter"/>
</dbReference>
<keyword evidence="3" id="KW-0560">Oxidoreductase</keyword>
<feature type="domain" description="Alcohol dehydrogenase iron-type/glycerol dehydrogenase GldA" evidence="4">
    <location>
        <begin position="9"/>
        <end position="176"/>
    </location>
</feature>
<dbReference type="InterPro" id="IPR044731">
    <property type="entry name" value="BDH-like"/>
</dbReference>
<dbReference type="CDD" id="cd08187">
    <property type="entry name" value="BDH"/>
    <property type="match status" value="1"/>
</dbReference>
<dbReference type="GO" id="GO:0005829">
    <property type="term" value="C:cytosol"/>
    <property type="evidence" value="ECO:0007669"/>
    <property type="project" value="TreeGrafter"/>
</dbReference>
<dbReference type="PANTHER" id="PTHR43633">
    <property type="entry name" value="ALCOHOL DEHYDROGENASE YQHD"/>
    <property type="match status" value="1"/>
</dbReference>
<dbReference type="AlphaFoldDB" id="A0A2T3NJT5"/>
<gene>
    <name evidence="6" type="ORF">C9J01_01805</name>
</gene>
<comment type="cofactor">
    <cofactor evidence="1">
        <name>Fe cation</name>
        <dbReference type="ChEBI" id="CHEBI:24875"/>
    </cofactor>
</comment>
<dbReference type="SUPFAM" id="SSF56796">
    <property type="entry name" value="Dehydroquinate synthase-like"/>
    <property type="match status" value="1"/>
</dbReference>
<dbReference type="Pfam" id="PF25137">
    <property type="entry name" value="ADH_Fe_C"/>
    <property type="match status" value="1"/>
</dbReference>
<dbReference type="GO" id="GO:0046872">
    <property type="term" value="F:metal ion binding"/>
    <property type="evidence" value="ECO:0007669"/>
    <property type="project" value="InterPro"/>
</dbReference>
<dbReference type="GO" id="GO:0008106">
    <property type="term" value="F:alcohol dehydrogenase (NADP+) activity"/>
    <property type="evidence" value="ECO:0007669"/>
    <property type="project" value="TreeGrafter"/>
</dbReference>
<evidence type="ECO:0000259" key="5">
    <source>
        <dbReference type="Pfam" id="PF25137"/>
    </source>
</evidence>
<reference evidence="6 7" key="1">
    <citation type="submission" date="2018-03" db="EMBL/GenBank/DDBJ databases">
        <title>Whole genome sequencing of Histamine producing bacteria.</title>
        <authorList>
            <person name="Butler K."/>
        </authorList>
    </citation>
    <scope>NUCLEOTIDE SEQUENCE [LARGE SCALE GENOMIC DNA]</scope>
    <source>
        <strain evidence="6 7">DSM 19138</strain>
    </source>
</reference>
<sequence>MLNFDFYNPTHIVFGRDRLAELDKLVPENATVLVTFDSEYAKMFDTVDKVKAALKNRRVIEFGNIQANPKYESLIEAVEIAKTNQVDLLLAVGGGSVMDATKFIAMAATHTEREYSALLSHGFTPFSIDEALPLGCVVTLPATGSEMNMAGVVTLNGQKMAFMCPQVFPAFSFLDPELTLTLPKSQVANGVVDAYIHVIEQYLTYPVNAMVQDRIAEGIMKTLIEVGPVTYNDNSNVEARMNFIWSATNAQNGIIGVGVPHDWSTHIIGHELTSLFGIAHGRTLAIILPSLLRERKEQKREKLLQYAERVWGIETGTDDEKIDLVIDKTEHFFRSFDINTKLSEYDIDENGIEQIVGNLDRLGMTALSERGDLTLDIVKKILKAAM</sequence>
<dbReference type="RefSeq" id="WP_107296394.1">
    <property type="nucleotide sequence ID" value="NZ_PYMB01000001.1"/>
</dbReference>
<evidence type="ECO:0000256" key="2">
    <source>
        <dbReference type="ARBA" id="ARBA00007358"/>
    </source>
</evidence>
<protein>
    <submittedName>
        <fullName evidence="6">NADH-dependent alcohol dehydrogenase</fullName>
    </submittedName>
</protein>
<accession>A0A2T3NJT5</accession>
<dbReference type="Gene3D" id="3.40.50.1970">
    <property type="match status" value="1"/>
</dbReference>
<dbReference type="InterPro" id="IPR001670">
    <property type="entry name" value="ADH_Fe/GldA"/>
</dbReference>
<name>A0A2T3NJT5_9GAMM</name>
<dbReference type="GO" id="GO:1990362">
    <property type="term" value="F:butanol dehydrogenase (NAD+) activity"/>
    <property type="evidence" value="ECO:0007669"/>
    <property type="project" value="InterPro"/>
</dbReference>
<dbReference type="EMBL" id="PYMB01000001">
    <property type="protein sequence ID" value="PSW15776.1"/>
    <property type="molecule type" value="Genomic_DNA"/>
</dbReference>
<comment type="caution">
    <text evidence="6">The sequence shown here is derived from an EMBL/GenBank/DDBJ whole genome shotgun (WGS) entry which is preliminary data.</text>
</comment>
<dbReference type="FunFam" id="3.40.50.1970:FF:000003">
    <property type="entry name" value="Alcohol dehydrogenase, iron-containing"/>
    <property type="match status" value="1"/>
</dbReference>
<comment type="similarity">
    <text evidence="2">Belongs to the iron-containing alcohol dehydrogenase family.</text>
</comment>